<keyword evidence="2" id="KW-0808">Transferase</keyword>
<evidence type="ECO:0000313" key="10">
    <source>
        <dbReference type="EMBL" id="GAA3928578.1"/>
    </source>
</evidence>
<evidence type="ECO:0000256" key="5">
    <source>
        <dbReference type="ARBA" id="ARBA00022741"/>
    </source>
</evidence>
<sequence length="311" mass="33422">MSMSQRVKIFAGNASHELGEKIAASFGQPLGDLSIQRFADTELGPSFNESVRGCAVFLIQSTNPPAENLMELMLMVDAAKRASAASVTVVMPYYGYARQDRKDKPRVSIGAKVVADFVQSVGTDRLMTCDLHAGQIQGFFDIPVDHLDGATVTAPYIKSLNLDNLIFASPDVGGVVRTRAFAKKFGAEIVVCDKMRLRANEIASMQVIGDVTGMNVVLVDDIVDTAGTICKAAELLMERGALSVRAVITHAVLSGPAHERIRTSALTELIVCDTIALREENPKVKVISLAPLFASAIRNVVSHESISSLFV</sequence>
<comment type="caution">
    <text evidence="10">The sequence shown here is derived from an EMBL/GenBank/DDBJ whole genome shotgun (WGS) entry which is preliminary data.</text>
</comment>
<evidence type="ECO:0000259" key="9">
    <source>
        <dbReference type="Pfam" id="PF13793"/>
    </source>
</evidence>
<organism evidence="10 11">
    <name type="scientific">Hymenobacter algoricola</name>
    <dbReference type="NCBI Taxonomy" id="486267"/>
    <lineage>
        <taxon>Bacteria</taxon>
        <taxon>Pseudomonadati</taxon>
        <taxon>Bacteroidota</taxon>
        <taxon>Cytophagia</taxon>
        <taxon>Cytophagales</taxon>
        <taxon>Hymenobacteraceae</taxon>
        <taxon>Hymenobacter</taxon>
    </lineage>
</organism>
<dbReference type="NCBIfam" id="TIGR01251">
    <property type="entry name" value="ribP_PPkin"/>
    <property type="match status" value="1"/>
</dbReference>
<dbReference type="NCBIfam" id="NF002320">
    <property type="entry name" value="PRK01259.1"/>
    <property type="match status" value="1"/>
</dbReference>
<dbReference type="Pfam" id="PF14572">
    <property type="entry name" value="Pribosyl_synth"/>
    <property type="match status" value="1"/>
</dbReference>
<dbReference type="InterPro" id="IPR005946">
    <property type="entry name" value="Rib-P_diPkinase"/>
</dbReference>
<protein>
    <recommendedName>
        <fullName evidence="1">ribose-phosphate diphosphokinase</fullName>
        <ecNumber evidence="1">2.7.6.1</ecNumber>
    </recommendedName>
</protein>
<keyword evidence="6" id="KW-0418">Kinase</keyword>
<accession>A0ABP7MS45</accession>
<dbReference type="InterPro" id="IPR000836">
    <property type="entry name" value="PRTase_dom"/>
</dbReference>
<name>A0ABP7MS45_9BACT</name>
<dbReference type="PANTHER" id="PTHR10210:SF41">
    <property type="entry name" value="RIBOSE-PHOSPHATE PYROPHOSPHOKINASE 1, CHLOROPLASTIC"/>
    <property type="match status" value="1"/>
</dbReference>
<feature type="domain" description="Ribose-phosphate pyrophosphokinase N-terminal" evidence="9">
    <location>
        <begin position="7"/>
        <end position="122"/>
    </location>
</feature>
<evidence type="ECO:0000256" key="4">
    <source>
        <dbReference type="ARBA" id="ARBA00022727"/>
    </source>
</evidence>
<proteinExistence type="predicted"/>
<keyword evidence="8" id="KW-0460">Magnesium</keyword>
<reference evidence="11" key="1">
    <citation type="journal article" date="2019" name="Int. J. Syst. Evol. Microbiol.">
        <title>The Global Catalogue of Microorganisms (GCM) 10K type strain sequencing project: providing services to taxonomists for standard genome sequencing and annotation.</title>
        <authorList>
            <consortium name="The Broad Institute Genomics Platform"/>
            <consortium name="The Broad Institute Genome Sequencing Center for Infectious Disease"/>
            <person name="Wu L."/>
            <person name="Ma J."/>
        </authorList>
    </citation>
    <scope>NUCLEOTIDE SEQUENCE [LARGE SCALE GENOMIC DNA]</scope>
    <source>
        <strain evidence="11">JCM 17214</strain>
    </source>
</reference>
<dbReference type="PROSITE" id="PS00114">
    <property type="entry name" value="PRPP_SYNTHASE"/>
    <property type="match status" value="1"/>
</dbReference>
<keyword evidence="7" id="KW-0067">ATP-binding</keyword>
<evidence type="ECO:0000256" key="6">
    <source>
        <dbReference type="ARBA" id="ARBA00022777"/>
    </source>
</evidence>
<dbReference type="PANTHER" id="PTHR10210">
    <property type="entry name" value="RIBOSE-PHOSPHATE DIPHOSPHOKINASE FAMILY MEMBER"/>
    <property type="match status" value="1"/>
</dbReference>
<dbReference type="EC" id="2.7.6.1" evidence="1"/>
<keyword evidence="3" id="KW-0479">Metal-binding</keyword>
<evidence type="ECO:0000313" key="11">
    <source>
        <dbReference type="Proteomes" id="UP001499909"/>
    </source>
</evidence>
<keyword evidence="11" id="KW-1185">Reference proteome</keyword>
<dbReference type="Pfam" id="PF13793">
    <property type="entry name" value="Pribosyltran_N"/>
    <property type="match status" value="1"/>
</dbReference>
<dbReference type="RefSeq" id="WP_345111646.1">
    <property type="nucleotide sequence ID" value="NZ_BAABDH010000020.1"/>
</dbReference>
<evidence type="ECO:0000256" key="3">
    <source>
        <dbReference type="ARBA" id="ARBA00022723"/>
    </source>
</evidence>
<gene>
    <name evidence="10" type="ORF">GCM10022406_12690</name>
</gene>
<keyword evidence="5" id="KW-0547">Nucleotide-binding</keyword>
<evidence type="ECO:0000256" key="7">
    <source>
        <dbReference type="ARBA" id="ARBA00022840"/>
    </source>
</evidence>
<dbReference type="InterPro" id="IPR029057">
    <property type="entry name" value="PRTase-like"/>
</dbReference>
<evidence type="ECO:0000256" key="1">
    <source>
        <dbReference type="ARBA" id="ARBA00013247"/>
    </source>
</evidence>
<evidence type="ECO:0000256" key="2">
    <source>
        <dbReference type="ARBA" id="ARBA00022679"/>
    </source>
</evidence>
<keyword evidence="4" id="KW-0545">Nucleotide biosynthesis</keyword>
<dbReference type="Gene3D" id="3.40.50.2020">
    <property type="match status" value="2"/>
</dbReference>
<dbReference type="SUPFAM" id="SSF53271">
    <property type="entry name" value="PRTase-like"/>
    <property type="match status" value="1"/>
</dbReference>
<dbReference type="Proteomes" id="UP001499909">
    <property type="component" value="Unassembled WGS sequence"/>
</dbReference>
<dbReference type="CDD" id="cd06223">
    <property type="entry name" value="PRTases_typeI"/>
    <property type="match status" value="1"/>
</dbReference>
<dbReference type="InterPro" id="IPR000842">
    <property type="entry name" value="PRib_PP_synth_CS"/>
</dbReference>
<evidence type="ECO:0000256" key="8">
    <source>
        <dbReference type="ARBA" id="ARBA00022842"/>
    </source>
</evidence>
<dbReference type="SMART" id="SM01400">
    <property type="entry name" value="Pribosyltran_N"/>
    <property type="match status" value="1"/>
</dbReference>
<dbReference type="InterPro" id="IPR029099">
    <property type="entry name" value="Pribosyltran_N"/>
</dbReference>
<dbReference type="EMBL" id="BAABDH010000020">
    <property type="protein sequence ID" value="GAA3928578.1"/>
    <property type="molecule type" value="Genomic_DNA"/>
</dbReference>